<feature type="transmembrane region" description="Helical" evidence="7">
    <location>
        <begin position="357"/>
        <end position="375"/>
    </location>
</feature>
<dbReference type="InterPro" id="IPR020846">
    <property type="entry name" value="MFS_dom"/>
</dbReference>
<dbReference type="Gene3D" id="1.20.1720.10">
    <property type="entry name" value="Multidrug resistance protein D"/>
    <property type="match status" value="1"/>
</dbReference>
<dbReference type="PRINTS" id="PR01036">
    <property type="entry name" value="TCRTETB"/>
</dbReference>
<feature type="transmembrane region" description="Helical" evidence="7">
    <location>
        <begin position="264"/>
        <end position="286"/>
    </location>
</feature>
<dbReference type="GO" id="GO:0022857">
    <property type="term" value="F:transmembrane transporter activity"/>
    <property type="evidence" value="ECO:0007669"/>
    <property type="project" value="InterPro"/>
</dbReference>
<feature type="transmembrane region" description="Helical" evidence="7">
    <location>
        <begin position="396"/>
        <end position="419"/>
    </location>
</feature>
<dbReference type="EMBL" id="CABPSE010000015">
    <property type="protein sequence ID" value="VVE35776.1"/>
    <property type="molecule type" value="Genomic_DNA"/>
</dbReference>
<sequence>MGNAVSSGADAGGSGNPIVAGTIKNLKAMLAKVMAQIDAVRNNNRFPPEEKRQQTKALSARAMSIQVQIIIADEPDQDERHARQYDGLRRSAMTADARFASVGEARRARIPLSFDSSSRHAQPSCLVKARMKQDKTLTALLWIVAAGFFMQALDTTIVNTALPAMAASLGENPLRMQPVVVSYSLTMALLTPASGWLADRFGTRRVYFVAIVLFVLGSICCAMAHTLPQLVVARVLQGAGGSMLLPIGRLAVLRTFPAGEYLAALAFVSIAGQVGPMIGPVLGGWLVQVASWHWIFLINVPIGVVGSLAVRRYLPHSTQDEVIDTGFDWIGFVLLSVAMVSFTLALDHPFSDTGWGVSLGLALLCIVTTLGYWPYARRRTAPLFPLELFETRSFSLGLLGNLVARIGSSAVPFLLPLLLQVAMGYSPLASGLMLLPIALAGVVVKRMVTPLVLRHGYTRFLMVNTAVVGGSIASFALFGPGWPMWIGLLQLAVFGGANSMQFAAMNSVTLKDLGTRRASAGNGLFSMAQMLALGLGVTIGGQLLALFGHLAGQAGEVGMGGTVTGFRLTFVCVGLITLASALVFRRVADPAAVAGGGETQPASATDLKR</sequence>
<dbReference type="InterPro" id="IPR011701">
    <property type="entry name" value="MFS"/>
</dbReference>
<evidence type="ECO:0000256" key="6">
    <source>
        <dbReference type="ARBA" id="ARBA00023136"/>
    </source>
</evidence>
<keyword evidence="2" id="KW-0813">Transport</keyword>
<feature type="transmembrane region" description="Helical" evidence="7">
    <location>
        <begin position="326"/>
        <end position="345"/>
    </location>
</feature>
<keyword evidence="3" id="KW-1003">Cell membrane</keyword>
<dbReference type="SUPFAM" id="SSF103473">
    <property type="entry name" value="MFS general substrate transporter"/>
    <property type="match status" value="1"/>
</dbReference>
<evidence type="ECO:0000256" key="3">
    <source>
        <dbReference type="ARBA" id="ARBA00022475"/>
    </source>
</evidence>
<dbReference type="InterPro" id="IPR036259">
    <property type="entry name" value="MFS_trans_sf"/>
</dbReference>
<comment type="subcellular location">
    <subcellularLocation>
        <location evidence="1">Cell membrane</location>
        <topology evidence="1">Multi-pass membrane protein</topology>
    </subcellularLocation>
</comment>
<dbReference type="PANTHER" id="PTHR42718">
    <property type="entry name" value="MAJOR FACILITATOR SUPERFAMILY MULTIDRUG TRANSPORTER MFSC"/>
    <property type="match status" value="1"/>
</dbReference>
<feature type="transmembrane region" description="Helical" evidence="7">
    <location>
        <begin position="565"/>
        <end position="584"/>
    </location>
</feature>
<keyword evidence="6 7" id="KW-0472">Membrane</keyword>
<proteinExistence type="predicted"/>
<dbReference type="NCBIfam" id="TIGR00711">
    <property type="entry name" value="efflux_EmrB"/>
    <property type="match status" value="1"/>
</dbReference>
<dbReference type="GO" id="GO:0005886">
    <property type="term" value="C:plasma membrane"/>
    <property type="evidence" value="ECO:0007669"/>
    <property type="project" value="UniProtKB-SubCell"/>
</dbReference>
<feature type="transmembrane region" description="Helical" evidence="7">
    <location>
        <begin position="425"/>
        <end position="444"/>
    </location>
</feature>
<reference evidence="9 10" key="1">
    <citation type="submission" date="2019-08" db="EMBL/GenBank/DDBJ databases">
        <authorList>
            <person name="Peeters C."/>
        </authorList>
    </citation>
    <scope>NUCLEOTIDE SEQUENCE [LARGE SCALE GENOMIC DNA]</scope>
    <source>
        <strain evidence="9 10">LMG 31111</strain>
    </source>
</reference>
<feature type="domain" description="Major facilitator superfamily (MFS) profile" evidence="8">
    <location>
        <begin position="140"/>
        <end position="592"/>
    </location>
</feature>
<evidence type="ECO:0000256" key="5">
    <source>
        <dbReference type="ARBA" id="ARBA00022989"/>
    </source>
</evidence>
<feature type="transmembrane region" description="Helical" evidence="7">
    <location>
        <begin position="456"/>
        <end position="478"/>
    </location>
</feature>
<dbReference type="Proteomes" id="UP000383971">
    <property type="component" value="Unassembled WGS sequence"/>
</dbReference>
<keyword evidence="4 7" id="KW-0812">Transmembrane</keyword>
<evidence type="ECO:0000256" key="7">
    <source>
        <dbReference type="SAM" id="Phobius"/>
    </source>
</evidence>
<evidence type="ECO:0000256" key="2">
    <source>
        <dbReference type="ARBA" id="ARBA00022448"/>
    </source>
</evidence>
<evidence type="ECO:0000313" key="9">
    <source>
        <dbReference type="EMBL" id="VVE35776.1"/>
    </source>
</evidence>
<feature type="transmembrane region" description="Helical" evidence="7">
    <location>
        <begin position="524"/>
        <end position="545"/>
    </location>
</feature>
<dbReference type="PANTHER" id="PTHR42718:SF46">
    <property type="entry name" value="BLR6921 PROTEIN"/>
    <property type="match status" value="1"/>
</dbReference>
<dbReference type="Gene3D" id="1.20.1250.20">
    <property type="entry name" value="MFS general substrate transporter like domains"/>
    <property type="match status" value="1"/>
</dbReference>
<gene>
    <name evidence="9" type="ORF">PCO31111_03896</name>
</gene>
<dbReference type="AlphaFoldDB" id="A0A5E4XHM3"/>
<dbReference type="NCBIfam" id="NF007799">
    <property type="entry name" value="PRK10504.1"/>
    <property type="match status" value="1"/>
</dbReference>
<keyword evidence="5 7" id="KW-1133">Transmembrane helix</keyword>
<feature type="transmembrane region" description="Helical" evidence="7">
    <location>
        <begin position="137"/>
        <end position="158"/>
    </location>
</feature>
<evidence type="ECO:0000256" key="1">
    <source>
        <dbReference type="ARBA" id="ARBA00004651"/>
    </source>
</evidence>
<feature type="transmembrane region" description="Helical" evidence="7">
    <location>
        <begin position="484"/>
        <end position="504"/>
    </location>
</feature>
<feature type="transmembrane region" description="Helical" evidence="7">
    <location>
        <begin position="231"/>
        <end position="252"/>
    </location>
</feature>
<keyword evidence="10" id="KW-1185">Reference proteome</keyword>
<accession>A0A5E4XHM3</accession>
<dbReference type="CDD" id="cd17503">
    <property type="entry name" value="MFS_LmrB_MDR_like"/>
    <property type="match status" value="1"/>
</dbReference>
<evidence type="ECO:0000313" key="10">
    <source>
        <dbReference type="Proteomes" id="UP000383971"/>
    </source>
</evidence>
<evidence type="ECO:0000259" key="8">
    <source>
        <dbReference type="PROSITE" id="PS50850"/>
    </source>
</evidence>
<protein>
    <submittedName>
        <fullName evidence="9">EmrB/QacA subfamily drug resistance transporter</fullName>
    </submittedName>
</protein>
<dbReference type="Pfam" id="PF07690">
    <property type="entry name" value="MFS_1"/>
    <property type="match status" value="1"/>
</dbReference>
<evidence type="ECO:0000256" key="4">
    <source>
        <dbReference type="ARBA" id="ARBA00022692"/>
    </source>
</evidence>
<dbReference type="InterPro" id="IPR004638">
    <property type="entry name" value="EmrB-like"/>
</dbReference>
<name>A0A5E4XHM3_9BURK</name>
<dbReference type="PROSITE" id="PS50850">
    <property type="entry name" value="MFS"/>
    <property type="match status" value="1"/>
</dbReference>
<feature type="transmembrane region" description="Helical" evidence="7">
    <location>
        <begin position="292"/>
        <end position="314"/>
    </location>
</feature>
<feature type="transmembrane region" description="Helical" evidence="7">
    <location>
        <begin position="178"/>
        <end position="198"/>
    </location>
</feature>
<feature type="transmembrane region" description="Helical" evidence="7">
    <location>
        <begin position="205"/>
        <end position="225"/>
    </location>
</feature>
<organism evidence="9 10">
    <name type="scientific">Pandoraea communis</name>
    <dbReference type="NCBI Taxonomy" id="2508297"/>
    <lineage>
        <taxon>Bacteria</taxon>
        <taxon>Pseudomonadati</taxon>
        <taxon>Pseudomonadota</taxon>
        <taxon>Betaproteobacteria</taxon>
        <taxon>Burkholderiales</taxon>
        <taxon>Burkholderiaceae</taxon>
        <taxon>Pandoraea</taxon>
    </lineage>
</organism>